<accession>A0A1G9KJX1</accession>
<dbReference type="RefSeq" id="WP_092067139.1">
    <property type="nucleotide sequence ID" value="NZ_FNHB01000001.1"/>
</dbReference>
<name>A0A1G9KJX1_9FIRM</name>
<sequence length="465" mass="50997">MSIIHSTIQVEGFPFTRIKELYISHHPNEHGLITIVGEITPEDAKDCEQRADETTALTVTASVGKETLTLFKGGVQNLSVTNEAGYSLLTVHGITSSFLQDIKKISRTYQNGGKTYEQILNQAYAGNGSVELTITDQATGALIMQMDETNWEFTKRMASRFNVPVFASITAPKPMVFVGLPPVANTKEITTTSFLHGKEDDAYNRVTANDMPGGGEALRQDFSALIARSYDYVYLGDIISINGSECRVKKVEARLVDGILEMEYLLAGKTGFVAPHVSNAACAGRVLIGQVKDVKRDTVKVHLLEIDKEYDGSGDWWFPYSTAYSSNDGSGWYCMPEIGDYVRIMFPSKNEADGFAASSINTAPLANPRHKSLKAPSGKELLMTDSGLYIICQHQKIFIDLTQDDGIKIVSSENIVVESEANVTVQAKKDIQVLAKEQILLQSGESFINMLPNQITLAAKDVIIT</sequence>
<dbReference type="STRING" id="146817.SAMN04488502_10159"/>
<protein>
    <recommendedName>
        <fullName evidence="3">Phage late control gene D protein (GPD)</fullName>
    </recommendedName>
</protein>
<keyword evidence="2" id="KW-1185">Reference proteome</keyword>
<evidence type="ECO:0008006" key="3">
    <source>
        <dbReference type="Google" id="ProtNLM"/>
    </source>
</evidence>
<organism evidence="1 2">
    <name type="scientific">Dendrosporobacter quercicolus</name>
    <dbReference type="NCBI Taxonomy" id="146817"/>
    <lineage>
        <taxon>Bacteria</taxon>
        <taxon>Bacillati</taxon>
        <taxon>Bacillota</taxon>
        <taxon>Negativicutes</taxon>
        <taxon>Selenomonadales</taxon>
        <taxon>Sporomusaceae</taxon>
        <taxon>Dendrosporobacter</taxon>
    </lineage>
</organism>
<evidence type="ECO:0000313" key="1">
    <source>
        <dbReference type="EMBL" id="SDL49959.1"/>
    </source>
</evidence>
<reference evidence="1 2" key="1">
    <citation type="submission" date="2016-10" db="EMBL/GenBank/DDBJ databases">
        <authorList>
            <person name="de Groot N.N."/>
        </authorList>
    </citation>
    <scope>NUCLEOTIDE SEQUENCE [LARGE SCALE GENOMIC DNA]</scope>
    <source>
        <strain evidence="1 2">DSM 1736</strain>
    </source>
</reference>
<evidence type="ECO:0000313" key="2">
    <source>
        <dbReference type="Proteomes" id="UP000214880"/>
    </source>
</evidence>
<dbReference type="OrthoDB" id="95423at2"/>
<dbReference type="EMBL" id="FNHB01000001">
    <property type="protein sequence ID" value="SDL49959.1"/>
    <property type="molecule type" value="Genomic_DNA"/>
</dbReference>
<proteinExistence type="predicted"/>
<dbReference type="AlphaFoldDB" id="A0A1G9KJX1"/>
<gene>
    <name evidence="1" type="ORF">SAMN04488502_10159</name>
</gene>
<dbReference type="SUPFAM" id="SSF69279">
    <property type="entry name" value="Phage tail proteins"/>
    <property type="match status" value="1"/>
</dbReference>
<dbReference type="Proteomes" id="UP000214880">
    <property type="component" value="Unassembled WGS sequence"/>
</dbReference>